<dbReference type="InterPro" id="IPR021848">
    <property type="entry name" value="HODM_asu-like"/>
</dbReference>
<evidence type="ECO:0008006" key="3">
    <source>
        <dbReference type="Google" id="ProtNLM"/>
    </source>
</evidence>
<dbReference type="OrthoDB" id="5043642at2759"/>
<accession>A0A9N9UAG6</accession>
<dbReference type="Proteomes" id="UP000754883">
    <property type="component" value="Unassembled WGS sequence"/>
</dbReference>
<evidence type="ECO:0000313" key="2">
    <source>
        <dbReference type="Proteomes" id="UP000754883"/>
    </source>
</evidence>
<gene>
    <name evidence="1" type="ORF">CBYS24578_00011262</name>
</gene>
<keyword evidence="2" id="KW-1185">Reference proteome</keyword>
<dbReference type="EMBL" id="CABFNO020001350">
    <property type="protein sequence ID" value="CAG9982988.1"/>
    <property type="molecule type" value="Genomic_DNA"/>
</dbReference>
<name>A0A9N9UAG6_9HYPO</name>
<sequence length="289" mass="33831">MGLKQTDVEHWIDLDETYLDKYKLKKKLYREHREEVLAVLPGCDDGAFEALELLKNTLVRRYPTMFRLREAWIIENLVTGEVWDLRRDASTWEKYHPLEVMGLLSTEDFFLLYVDDVSGETTLRAGAVCFPAGFKIEERIGLSLWGIHAGKVPQYENKLAKSMDRFFQRIKVESAISRFNYAIDDSDELFHRHSHHNLTLEQLETPPKLEDLHLRVERQVLQRLPKTRALLFTIRTYVTPIVEVTKDREAAQSLRTNVNSFGEDVAKYKNKVLWNDTLQRHIAKVLGEE</sequence>
<dbReference type="AlphaFoldDB" id="A0A9N9UAG6"/>
<evidence type="ECO:0000313" key="1">
    <source>
        <dbReference type="EMBL" id="CAG9982988.1"/>
    </source>
</evidence>
<proteinExistence type="predicted"/>
<dbReference type="Pfam" id="PF11927">
    <property type="entry name" value="HODM_asu-like"/>
    <property type="match status" value="1"/>
</dbReference>
<protein>
    <recommendedName>
        <fullName evidence="3">DUF3445 domain-containing protein</fullName>
    </recommendedName>
</protein>
<reference evidence="1" key="1">
    <citation type="submission" date="2021-10" db="EMBL/GenBank/DDBJ databases">
        <authorList>
            <person name="Piombo E."/>
        </authorList>
    </citation>
    <scope>NUCLEOTIDE SEQUENCE</scope>
</reference>
<organism evidence="1 2">
    <name type="scientific">Clonostachys byssicola</name>
    <dbReference type="NCBI Taxonomy" id="160290"/>
    <lineage>
        <taxon>Eukaryota</taxon>
        <taxon>Fungi</taxon>
        <taxon>Dikarya</taxon>
        <taxon>Ascomycota</taxon>
        <taxon>Pezizomycotina</taxon>
        <taxon>Sordariomycetes</taxon>
        <taxon>Hypocreomycetidae</taxon>
        <taxon>Hypocreales</taxon>
        <taxon>Bionectriaceae</taxon>
        <taxon>Clonostachys</taxon>
    </lineage>
</organism>
<comment type="caution">
    <text evidence="1">The sequence shown here is derived from an EMBL/GenBank/DDBJ whole genome shotgun (WGS) entry which is preliminary data.</text>
</comment>